<feature type="domain" description="G-protein coupled receptors family 1 profile" evidence="6">
    <location>
        <begin position="1"/>
        <end position="101"/>
    </location>
</feature>
<evidence type="ECO:0000313" key="9">
    <source>
        <dbReference type="WBParaSite" id="GPUH_0000182501-mRNA-1"/>
    </source>
</evidence>
<evidence type="ECO:0000313" key="7">
    <source>
        <dbReference type="EMBL" id="VDK31006.1"/>
    </source>
</evidence>
<dbReference type="PANTHER" id="PTHR23360:SF37">
    <property type="entry name" value="G-PROTEIN COUPLED RECEPTORS FAMILY 1 PROFILE DOMAIN-CONTAINING PROTEIN"/>
    <property type="match status" value="1"/>
</dbReference>
<evidence type="ECO:0000256" key="2">
    <source>
        <dbReference type="ARBA" id="ARBA00022692"/>
    </source>
</evidence>
<reference evidence="7 8" key="2">
    <citation type="submission" date="2018-11" db="EMBL/GenBank/DDBJ databases">
        <authorList>
            <consortium name="Pathogen Informatics"/>
        </authorList>
    </citation>
    <scope>NUCLEOTIDE SEQUENCE [LARGE SCALE GENOMIC DNA]</scope>
</reference>
<protein>
    <submittedName>
        <fullName evidence="9">G_PROTEIN_RECEP_F1_2 domain-containing protein</fullName>
    </submittedName>
</protein>
<dbReference type="Pfam" id="PF10320">
    <property type="entry name" value="7TM_GPCR_Srsx"/>
    <property type="match status" value="1"/>
</dbReference>
<dbReference type="SUPFAM" id="SSF81321">
    <property type="entry name" value="Family A G protein-coupled receptor-like"/>
    <property type="match status" value="1"/>
</dbReference>
<evidence type="ECO:0000259" key="6">
    <source>
        <dbReference type="PROSITE" id="PS50262"/>
    </source>
</evidence>
<keyword evidence="3 5" id="KW-1133">Transmembrane helix</keyword>
<comment type="subcellular location">
    <subcellularLocation>
        <location evidence="1">Membrane</location>
    </subcellularLocation>
</comment>
<accession>A0A183CZD0</accession>
<dbReference type="PANTHER" id="PTHR23360">
    <property type="entry name" value="G-PROTEIN COUPLED RECEPTORS FAMILY 1 PROFILE DOMAIN-CONTAINING PROTEIN-RELATED"/>
    <property type="match status" value="1"/>
</dbReference>
<dbReference type="InterPro" id="IPR017452">
    <property type="entry name" value="GPCR_Rhodpsn_7TM"/>
</dbReference>
<evidence type="ECO:0000256" key="4">
    <source>
        <dbReference type="ARBA" id="ARBA00023136"/>
    </source>
</evidence>
<keyword evidence="2 5" id="KW-0812">Transmembrane</keyword>
<dbReference type="EMBL" id="UYRT01002398">
    <property type="protein sequence ID" value="VDK31006.1"/>
    <property type="molecule type" value="Genomic_DNA"/>
</dbReference>
<dbReference type="WBParaSite" id="GPUH_0000182501-mRNA-1">
    <property type="protein sequence ID" value="GPUH_0000182501-mRNA-1"/>
    <property type="gene ID" value="GPUH_0000182501"/>
</dbReference>
<dbReference type="InterPro" id="IPR047130">
    <property type="entry name" value="7TM_GPCR_Srsx_nematod"/>
</dbReference>
<evidence type="ECO:0000256" key="1">
    <source>
        <dbReference type="ARBA" id="ARBA00004370"/>
    </source>
</evidence>
<name>A0A183CZD0_9BILA</name>
<reference evidence="9" key="1">
    <citation type="submission" date="2016-06" db="UniProtKB">
        <authorList>
            <consortium name="WormBaseParasite"/>
        </authorList>
    </citation>
    <scope>IDENTIFICATION</scope>
</reference>
<evidence type="ECO:0000256" key="3">
    <source>
        <dbReference type="ARBA" id="ARBA00022989"/>
    </source>
</evidence>
<evidence type="ECO:0000313" key="8">
    <source>
        <dbReference type="Proteomes" id="UP000271098"/>
    </source>
</evidence>
<keyword evidence="8" id="KW-1185">Reference proteome</keyword>
<organism evidence="9">
    <name type="scientific">Gongylonema pulchrum</name>
    <dbReference type="NCBI Taxonomy" id="637853"/>
    <lineage>
        <taxon>Eukaryota</taxon>
        <taxon>Metazoa</taxon>
        <taxon>Ecdysozoa</taxon>
        <taxon>Nematoda</taxon>
        <taxon>Chromadorea</taxon>
        <taxon>Rhabditida</taxon>
        <taxon>Spirurina</taxon>
        <taxon>Spiruromorpha</taxon>
        <taxon>Spiruroidea</taxon>
        <taxon>Gongylonematidae</taxon>
        <taxon>Gongylonema</taxon>
    </lineage>
</organism>
<dbReference type="Proteomes" id="UP000271098">
    <property type="component" value="Unassembled WGS sequence"/>
</dbReference>
<dbReference type="Gene3D" id="1.20.1070.10">
    <property type="entry name" value="Rhodopsin 7-helix transmembrane proteins"/>
    <property type="match status" value="1"/>
</dbReference>
<dbReference type="AlphaFoldDB" id="A0A183CZD0"/>
<dbReference type="PROSITE" id="PS50262">
    <property type="entry name" value="G_PROTEIN_RECEP_F1_2"/>
    <property type="match status" value="1"/>
</dbReference>
<feature type="transmembrane region" description="Helical" evidence="5">
    <location>
        <begin position="71"/>
        <end position="90"/>
    </location>
</feature>
<proteinExistence type="predicted"/>
<keyword evidence="4 5" id="KW-0472">Membrane</keyword>
<evidence type="ECO:0000256" key="5">
    <source>
        <dbReference type="SAM" id="Phobius"/>
    </source>
</evidence>
<feature type="transmembrane region" description="Helical" evidence="5">
    <location>
        <begin position="6"/>
        <end position="28"/>
    </location>
</feature>
<dbReference type="GO" id="GO:0016020">
    <property type="term" value="C:membrane"/>
    <property type="evidence" value="ECO:0007669"/>
    <property type="project" value="UniProtKB-SubCell"/>
</dbReference>
<sequence length="101" mass="11470">MENLVVVGILMLPLLIFGMFGNLQLMFVTWRYKQLQHRNGILISQLFEMKNAIEILTGNSKMTRTACYNTIFLYGFSFSMACIAMLSLAIDRLIAVSSPIK</sequence>
<gene>
    <name evidence="7" type="ORF">GPUH_LOCUS1821</name>
</gene>
<dbReference type="InterPro" id="IPR019424">
    <property type="entry name" value="7TM_GPCR_Srsx"/>
</dbReference>